<name>A0A4P0Y006_KLEPN</name>
<keyword evidence="1" id="KW-0238">DNA-binding</keyword>
<evidence type="ECO:0000313" key="1">
    <source>
        <dbReference type="EMBL" id="VTM53673.1"/>
    </source>
</evidence>
<dbReference type="GO" id="GO:0003677">
    <property type="term" value="F:DNA binding"/>
    <property type="evidence" value="ECO:0007669"/>
    <property type="project" value="UniProtKB-KW"/>
</dbReference>
<dbReference type="AlphaFoldDB" id="A0A4P0Y006"/>
<dbReference type="EC" id="1.16.-.-" evidence="1"/>
<gene>
    <name evidence="1" type="primary">dps_2</name>
    <name evidence="1" type="ORF">NCTC9183_02631</name>
</gene>
<organism evidence="1">
    <name type="scientific">Klebsiella pneumoniae</name>
    <dbReference type="NCBI Taxonomy" id="573"/>
    <lineage>
        <taxon>Bacteria</taxon>
        <taxon>Pseudomonadati</taxon>
        <taxon>Pseudomonadota</taxon>
        <taxon>Gammaproteobacteria</taxon>
        <taxon>Enterobacterales</taxon>
        <taxon>Enterobacteriaceae</taxon>
        <taxon>Klebsiella/Raoultella group</taxon>
        <taxon>Klebsiella</taxon>
        <taxon>Klebsiella pneumoniae complex</taxon>
    </lineage>
</organism>
<accession>A0A4P0Y006</accession>
<sequence length="32" mass="3541">MSTAKLVKSKASNLVYTRNDVADSEKKRPLSC</sequence>
<reference evidence="1" key="1">
    <citation type="submission" date="2019-04" db="EMBL/GenBank/DDBJ databases">
        <authorList>
            <consortium name="Pathogen Informatics"/>
        </authorList>
    </citation>
    <scope>NUCLEOTIDE SEQUENCE</scope>
    <source>
        <strain evidence="1">NCTC9183</strain>
    </source>
</reference>
<dbReference type="EMBL" id="CABDVL010000003">
    <property type="protein sequence ID" value="VTM53673.1"/>
    <property type="molecule type" value="Genomic_DNA"/>
</dbReference>
<proteinExistence type="predicted"/>
<dbReference type="Proteomes" id="UP000507695">
    <property type="component" value="Unassembled WGS sequence"/>
</dbReference>
<protein>
    <submittedName>
        <fullName evidence="1">Non-specific DNA-binding protein Dps / Iron-binding ferritin-like antioxidant protein / ferroxidase</fullName>
        <ecNumber evidence="1">1.16.-.-</ecNumber>
    </submittedName>
</protein>
<dbReference type="GO" id="GO:0016491">
    <property type="term" value="F:oxidoreductase activity"/>
    <property type="evidence" value="ECO:0007669"/>
    <property type="project" value="UniProtKB-KW"/>
</dbReference>
<keyword evidence="1" id="KW-0560">Oxidoreductase</keyword>